<dbReference type="Pfam" id="PF00486">
    <property type="entry name" value="Trans_reg_C"/>
    <property type="match status" value="1"/>
</dbReference>
<reference evidence="4" key="1">
    <citation type="submission" date="2021-05" db="EMBL/GenBank/DDBJ databases">
        <authorList>
            <person name="Pietrasiak N."/>
            <person name="Ward R."/>
            <person name="Stajich J.E."/>
            <person name="Kurbessoian T."/>
        </authorList>
    </citation>
    <scope>NUCLEOTIDE SEQUENCE</scope>
    <source>
        <strain evidence="4">GSE-NOS-MK-12-04C</strain>
    </source>
</reference>
<dbReference type="PANTHER" id="PTHR48111">
    <property type="entry name" value="REGULATOR OF RPOS"/>
    <property type="match status" value="1"/>
</dbReference>
<comment type="caution">
    <text evidence="4">The sequence shown here is derived from an EMBL/GenBank/DDBJ whole genome shotgun (WGS) entry which is preliminary data.</text>
</comment>
<proteinExistence type="predicted"/>
<sequence>MYPWGEFSHQIWVCDRLVELSTREFSMIETFVRQPKQVISREQLLSKVWGYNYDPSSNIVDVYVGYLRKKLGSQLIETIRGTGYRLLT</sequence>
<dbReference type="CDD" id="cd00383">
    <property type="entry name" value="trans_reg_C"/>
    <property type="match status" value="1"/>
</dbReference>
<evidence type="ECO:0000256" key="1">
    <source>
        <dbReference type="ARBA" id="ARBA00023125"/>
    </source>
</evidence>
<dbReference type="SUPFAM" id="SSF46894">
    <property type="entry name" value="C-terminal effector domain of the bipartite response regulators"/>
    <property type="match status" value="1"/>
</dbReference>
<dbReference type="InterPro" id="IPR036388">
    <property type="entry name" value="WH-like_DNA-bd_sf"/>
</dbReference>
<gene>
    <name evidence="4" type="ORF">KME60_34415</name>
</gene>
<evidence type="ECO:0000259" key="3">
    <source>
        <dbReference type="PROSITE" id="PS51755"/>
    </source>
</evidence>
<dbReference type="GO" id="GO:0006355">
    <property type="term" value="P:regulation of DNA-templated transcription"/>
    <property type="evidence" value="ECO:0007669"/>
    <property type="project" value="InterPro"/>
</dbReference>
<dbReference type="EMBL" id="JAHHGZ010000074">
    <property type="protein sequence ID" value="MBW4672379.1"/>
    <property type="molecule type" value="Genomic_DNA"/>
</dbReference>
<feature type="DNA-binding region" description="OmpR/PhoB-type" evidence="2">
    <location>
        <begin position="1"/>
        <end position="88"/>
    </location>
</feature>
<reference evidence="4" key="2">
    <citation type="journal article" date="2022" name="Microbiol. Resour. Announc.">
        <title>Metagenome Sequencing to Explore Phylogenomics of Terrestrial Cyanobacteria.</title>
        <authorList>
            <person name="Ward R.D."/>
            <person name="Stajich J.E."/>
            <person name="Johansen J.R."/>
            <person name="Huntemann M."/>
            <person name="Clum A."/>
            <person name="Foster B."/>
            <person name="Foster B."/>
            <person name="Roux S."/>
            <person name="Palaniappan K."/>
            <person name="Varghese N."/>
            <person name="Mukherjee S."/>
            <person name="Reddy T.B.K."/>
            <person name="Daum C."/>
            <person name="Copeland A."/>
            <person name="Chen I.A."/>
            <person name="Ivanova N.N."/>
            <person name="Kyrpides N.C."/>
            <person name="Shapiro N."/>
            <person name="Eloe-Fadrosh E.A."/>
            <person name="Pietrasiak N."/>
        </authorList>
    </citation>
    <scope>NUCLEOTIDE SEQUENCE</scope>
    <source>
        <strain evidence="4">GSE-NOS-MK-12-04C</strain>
    </source>
</reference>
<keyword evidence="1 2" id="KW-0238">DNA-binding</keyword>
<dbReference type="GO" id="GO:0000976">
    <property type="term" value="F:transcription cis-regulatory region binding"/>
    <property type="evidence" value="ECO:0007669"/>
    <property type="project" value="TreeGrafter"/>
</dbReference>
<dbReference type="Gene3D" id="1.10.10.10">
    <property type="entry name" value="Winged helix-like DNA-binding domain superfamily/Winged helix DNA-binding domain"/>
    <property type="match status" value="1"/>
</dbReference>
<evidence type="ECO:0000313" key="5">
    <source>
        <dbReference type="Proteomes" id="UP000729701"/>
    </source>
</evidence>
<protein>
    <submittedName>
        <fullName evidence="4">Winged helix-turn-helix domain-containing protein</fullName>
    </submittedName>
</protein>
<dbReference type="InterPro" id="IPR016032">
    <property type="entry name" value="Sig_transdc_resp-reg_C-effctor"/>
</dbReference>
<dbReference type="GO" id="GO:0005829">
    <property type="term" value="C:cytosol"/>
    <property type="evidence" value="ECO:0007669"/>
    <property type="project" value="TreeGrafter"/>
</dbReference>
<dbReference type="Proteomes" id="UP000729701">
    <property type="component" value="Unassembled WGS sequence"/>
</dbReference>
<evidence type="ECO:0000256" key="2">
    <source>
        <dbReference type="PROSITE-ProRule" id="PRU01091"/>
    </source>
</evidence>
<dbReference type="AlphaFoldDB" id="A0A951QUN7"/>
<name>A0A951QUN7_9CYAN</name>
<dbReference type="InterPro" id="IPR001867">
    <property type="entry name" value="OmpR/PhoB-type_DNA-bd"/>
</dbReference>
<dbReference type="InterPro" id="IPR039420">
    <property type="entry name" value="WalR-like"/>
</dbReference>
<evidence type="ECO:0000313" key="4">
    <source>
        <dbReference type="EMBL" id="MBW4672379.1"/>
    </source>
</evidence>
<accession>A0A951QUN7</accession>
<organism evidence="4 5">
    <name type="scientific">Cyanomargarita calcarea GSE-NOS-MK-12-04C</name>
    <dbReference type="NCBI Taxonomy" id="2839659"/>
    <lineage>
        <taxon>Bacteria</taxon>
        <taxon>Bacillati</taxon>
        <taxon>Cyanobacteriota</taxon>
        <taxon>Cyanophyceae</taxon>
        <taxon>Nostocales</taxon>
        <taxon>Cyanomargaritaceae</taxon>
        <taxon>Cyanomargarita</taxon>
    </lineage>
</organism>
<dbReference type="SMART" id="SM00862">
    <property type="entry name" value="Trans_reg_C"/>
    <property type="match status" value="1"/>
</dbReference>
<dbReference type="GO" id="GO:0032993">
    <property type="term" value="C:protein-DNA complex"/>
    <property type="evidence" value="ECO:0007669"/>
    <property type="project" value="TreeGrafter"/>
</dbReference>
<dbReference type="PROSITE" id="PS51755">
    <property type="entry name" value="OMPR_PHOB"/>
    <property type="match status" value="1"/>
</dbReference>
<dbReference type="GO" id="GO:0000156">
    <property type="term" value="F:phosphorelay response regulator activity"/>
    <property type="evidence" value="ECO:0007669"/>
    <property type="project" value="TreeGrafter"/>
</dbReference>
<dbReference type="PANTHER" id="PTHR48111:SF38">
    <property type="entry name" value="TWO-COMPONENT RESPONSE REGULATOR"/>
    <property type="match status" value="1"/>
</dbReference>
<feature type="domain" description="OmpR/PhoB-type" evidence="3">
    <location>
        <begin position="1"/>
        <end position="88"/>
    </location>
</feature>